<dbReference type="PANTHER" id="PTHR30346">
    <property type="entry name" value="TRANSCRIPTIONAL DUAL REGULATOR HCAR-RELATED"/>
    <property type="match status" value="1"/>
</dbReference>
<evidence type="ECO:0000313" key="7">
    <source>
        <dbReference type="Proteomes" id="UP000319769"/>
    </source>
</evidence>
<dbReference type="Proteomes" id="UP000319769">
    <property type="component" value="Unassembled WGS sequence"/>
</dbReference>
<dbReference type="PROSITE" id="PS50931">
    <property type="entry name" value="HTH_LYSR"/>
    <property type="match status" value="1"/>
</dbReference>
<proteinExistence type="inferred from homology"/>
<dbReference type="AlphaFoldDB" id="A0A5N0V840"/>
<gene>
    <name evidence="6" type="ORF">FPZ12_014170</name>
</gene>
<evidence type="ECO:0000256" key="2">
    <source>
        <dbReference type="ARBA" id="ARBA00023015"/>
    </source>
</evidence>
<dbReference type="CDD" id="cd08436">
    <property type="entry name" value="PBP2_LTTR_like_3"/>
    <property type="match status" value="1"/>
</dbReference>
<comment type="similarity">
    <text evidence="1">Belongs to the LysR transcriptional regulatory family.</text>
</comment>
<dbReference type="GO" id="GO:0003700">
    <property type="term" value="F:DNA-binding transcription factor activity"/>
    <property type="evidence" value="ECO:0007669"/>
    <property type="project" value="InterPro"/>
</dbReference>
<dbReference type="PANTHER" id="PTHR30346:SF30">
    <property type="entry name" value="SMALL NEUTRAL PROTEASE REGULATORY PROTEIN"/>
    <property type="match status" value="1"/>
</dbReference>
<dbReference type="PRINTS" id="PR00039">
    <property type="entry name" value="HTHLYSR"/>
</dbReference>
<dbReference type="Gene3D" id="3.40.190.290">
    <property type="match status" value="1"/>
</dbReference>
<evidence type="ECO:0000256" key="4">
    <source>
        <dbReference type="ARBA" id="ARBA00023163"/>
    </source>
</evidence>
<dbReference type="OrthoDB" id="3181812at2"/>
<evidence type="ECO:0000256" key="1">
    <source>
        <dbReference type="ARBA" id="ARBA00009437"/>
    </source>
</evidence>
<dbReference type="InterPro" id="IPR036390">
    <property type="entry name" value="WH_DNA-bd_sf"/>
</dbReference>
<dbReference type="GO" id="GO:0003677">
    <property type="term" value="F:DNA binding"/>
    <property type="evidence" value="ECO:0007669"/>
    <property type="project" value="UniProtKB-KW"/>
</dbReference>
<keyword evidence="2" id="KW-0805">Transcription regulation</keyword>
<keyword evidence="7" id="KW-1185">Reference proteome</keyword>
<dbReference type="Pfam" id="PF00126">
    <property type="entry name" value="HTH_1"/>
    <property type="match status" value="1"/>
</dbReference>
<dbReference type="FunFam" id="1.10.10.10:FF:000001">
    <property type="entry name" value="LysR family transcriptional regulator"/>
    <property type="match status" value="1"/>
</dbReference>
<evidence type="ECO:0000313" key="6">
    <source>
        <dbReference type="EMBL" id="KAA9161648.1"/>
    </source>
</evidence>
<dbReference type="EMBL" id="VMNW02000016">
    <property type="protein sequence ID" value="KAA9161648.1"/>
    <property type="molecule type" value="Genomic_DNA"/>
</dbReference>
<reference evidence="6" key="1">
    <citation type="submission" date="2019-09" db="EMBL/GenBank/DDBJ databases">
        <authorList>
            <person name="Teo W.F.A."/>
            <person name="Duangmal K."/>
        </authorList>
    </citation>
    <scope>NUCLEOTIDE SEQUENCE [LARGE SCALE GENOMIC DNA]</scope>
    <source>
        <strain evidence="6">K81G1</strain>
    </source>
</reference>
<accession>A0A5N0V840</accession>
<name>A0A5N0V840_9PSEU</name>
<sequence>MELRQLEYFVTVAEECHFTRAAKRLRVAQSGLSASIRSLERELGASLFLRNTRQVELTAAGRAFLTEARRALSATDAAREAVSAVQGLLRGSLAIGSLQCLHVVDLPKVLARFLAEHPGLDIQLRHGGSAELIEQVRGGQLDLAFVARPERCPDLTVTPLAEEPLVLACPLGHPFTSEARLDLAKADGERFVDFVPGWGSRELADGVLAAAGVERRVALEVTDVHSLLDLVASGLGIALVPQSFSVKTDEVAFLGLDGAVPPWATAGVSAGKTSAAAAAFLRAVAEAKSGRAKHSLAL</sequence>
<organism evidence="6 7">
    <name type="scientific">Amycolatopsis acidicola</name>
    <dbReference type="NCBI Taxonomy" id="2596893"/>
    <lineage>
        <taxon>Bacteria</taxon>
        <taxon>Bacillati</taxon>
        <taxon>Actinomycetota</taxon>
        <taxon>Actinomycetes</taxon>
        <taxon>Pseudonocardiales</taxon>
        <taxon>Pseudonocardiaceae</taxon>
        <taxon>Amycolatopsis</taxon>
    </lineage>
</organism>
<evidence type="ECO:0000259" key="5">
    <source>
        <dbReference type="PROSITE" id="PS50931"/>
    </source>
</evidence>
<dbReference type="Pfam" id="PF03466">
    <property type="entry name" value="LysR_substrate"/>
    <property type="match status" value="1"/>
</dbReference>
<dbReference type="InterPro" id="IPR036388">
    <property type="entry name" value="WH-like_DNA-bd_sf"/>
</dbReference>
<comment type="caution">
    <text evidence="6">The sequence shown here is derived from an EMBL/GenBank/DDBJ whole genome shotgun (WGS) entry which is preliminary data.</text>
</comment>
<evidence type="ECO:0000256" key="3">
    <source>
        <dbReference type="ARBA" id="ARBA00023125"/>
    </source>
</evidence>
<dbReference type="SUPFAM" id="SSF53850">
    <property type="entry name" value="Periplasmic binding protein-like II"/>
    <property type="match status" value="1"/>
</dbReference>
<dbReference type="Gene3D" id="1.10.10.10">
    <property type="entry name" value="Winged helix-like DNA-binding domain superfamily/Winged helix DNA-binding domain"/>
    <property type="match status" value="1"/>
</dbReference>
<feature type="domain" description="HTH lysR-type" evidence="5">
    <location>
        <begin position="1"/>
        <end position="58"/>
    </location>
</feature>
<dbReference type="InterPro" id="IPR000847">
    <property type="entry name" value="LysR_HTH_N"/>
</dbReference>
<keyword evidence="3" id="KW-0238">DNA-binding</keyword>
<dbReference type="SUPFAM" id="SSF46785">
    <property type="entry name" value="Winged helix' DNA-binding domain"/>
    <property type="match status" value="1"/>
</dbReference>
<dbReference type="GO" id="GO:0032993">
    <property type="term" value="C:protein-DNA complex"/>
    <property type="evidence" value="ECO:0007669"/>
    <property type="project" value="TreeGrafter"/>
</dbReference>
<protein>
    <submittedName>
        <fullName evidence="6">LysR family transcriptional regulator</fullName>
    </submittedName>
</protein>
<keyword evidence="4" id="KW-0804">Transcription</keyword>
<dbReference type="InterPro" id="IPR005119">
    <property type="entry name" value="LysR_subst-bd"/>
</dbReference>
<dbReference type="RefSeq" id="WP_144745995.1">
    <property type="nucleotide sequence ID" value="NZ_VMNW02000016.1"/>
</dbReference>